<dbReference type="GO" id="GO:0015031">
    <property type="term" value="P:protein transport"/>
    <property type="evidence" value="ECO:0007669"/>
    <property type="project" value="UniProtKB-KW"/>
</dbReference>
<dbReference type="Proteomes" id="UP001151699">
    <property type="component" value="Chromosome X"/>
</dbReference>
<dbReference type="InterPro" id="IPR045107">
    <property type="entry name" value="SAC3/GANP/THP3"/>
</dbReference>
<evidence type="ECO:0000313" key="27">
    <source>
        <dbReference type="Proteomes" id="UP001151699"/>
    </source>
</evidence>
<comment type="caution">
    <text evidence="26">The sequence shown here is derived from an EMBL/GenBank/DDBJ whole genome shotgun (WGS) entry which is preliminary data.</text>
</comment>
<evidence type="ECO:0000256" key="14">
    <source>
        <dbReference type="ARBA" id="ARBA00022927"/>
    </source>
</evidence>
<feature type="coiled-coil region" evidence="24">
    <location>
        <begin position="756"/>
        <end position="828"/>
    </location>
</feature>
<evidence type="ECO:0000256" key="8">
    <source>
        <dbReference type="ARBA" id="ARBA00022481"/>
    </source>
</evidence>
<keyword evidence="8" id="KW-0488">Methylation</keyword>
<dbReference type="GO" id="GO:0002376">
    <property type="term" value="P:immune system process"/>
    <property type="evidence" value="ECO:0007669"/>
    <property type="project" value="UniProtKB-KW"/>
</dbReference>
<dbReference type="InterPro" id="IPR035979">
    <property type="entry name" value="RBD_domain_sf"/>
</dbReference>
<dbReference type="Gene3D" id="1.25.40.990">
    <property type="match status" value="1"/>
</dbReference>
<evidence type="ECO:0000256" key="7">
    <source>
        <dbReference type="ARBA" id="ARBA00022454"/>
    </source>
</evidence>
<evidence type="ECO:0000256" key="4">
    <source>
        <dbReference type="ARBA" id="ARBA00004642"/>
    </source>
</evidence>
<evidence type="ECO:0000256" key="23">
    <source>
        <dbReference type="ARBA" id="ARBA00069544"/>
    </source>
</evidence>
<comment type="function">
    <text evidence="22">As a component of the TREX-2 complex, involved in the export of mRNAs to the cytoplasm through the nuclear pores. Through the acetylation of histones, affects the assembly of nucleosomes at immunoglobulin variable region genes and promotes the recruitment and positioning of transcription complex to favor DNA cytosine deaminase AICDA/AID targeting, hence promoting somatic hypermutations.</text>
</comment>
<evidence type="ECO:0000256" key="10">
    <source>
        <dbReference type="ARBA" id="ARBA00022553"/>
    </source>
</evidence>
<evidence type="ECO:0000256" key="16">
    <source>
        <dbReference type="ARBA" id="ARBA00023010"/>
    </source>
</evidence>
<dbReference type="SUPFAM" id="SSF54928">
    <property type="entry name" value="RNA-binding domain, RBD"/>
    <property type="match status" value="1"/>
</dbReference>
<evidence type="ECO:0000256" key="3">
    <source>
        <dbReference type="ARBA" id="ARBA00004567"/>
    </source>
</evidence>
<gene>
    <name evidence="26" type="primary">xmas-2</name>
    <name evidence="26" type="ORF">Bhyg_11433</name>
</gene>
<keyword evidence="7" id="KW-0158">Chromosome</keyword>
<dbReference type="Pfam" id="PF03399">
    <property type="entry name" value="SAC3_GANP"/>
    <property type="match status" value="1"/>
</dbReference>
<evidence type="ECO:0000256" key="24">
    <source>
        <dbReference type="SAM" id="Coils"/>
    </source>
</evidence>
<keyword evidence="14" id="KW-0653">Protein transport</keyword>
<dbReference type="GO" id="GO:0006406">
    <property type="term" value="P:mRNA export from nucleus"/>
    <property type="evidence" value="ECO:0007669"/>
    <property type="project" value="TreeGrafter"/>
</dbReference>
<evidence type="ECO:0000256" key="22">
    <source>
        <dbReference type="ARBA" id="ARBA00055631"/>
    </source>
</evidence>
<evidence type="ECO:0000256" key="17">
    <source>
        <dbReference type="ARBA" id="ARBA00023054"/>
    </source>
</evidence>
<dbReference type="GO" id="GO:0070390">
    <property type="term" value="C:transcription export complex 2"/>
    <property type="evidence" value="ECO:0007669"/>
    <property type="project" value="TreeGrafter"/>
</dbReference>
<keyword evidence="10" id="KW-0597">Phosphoprotein</keyword>
<dbReference type="EC" id="2.3.1.48" evidence="5"/>
<keyword evidence="11" id="KW-0808">Transferase</keyword>
<accession>A0A9Q0MVE2</accession>
<feature type="domain" description="SAC3/GANP/THP3 conserved" evidence="25">
    <location>
        <begin position="225"/>
        <end position="515"/>
    </location>
</feature>
<name>A0A9Q0MVE2_9DIPT</name>
<dbReference type="GO" id="GO:0005694">
    <property type="term" value="C:chromosome"/>
    <property type="evidence" value="ECO:0007669"/>
    <property type="project" value="UniProtKB-SubCell"/>
</dbReference>
<dbReference type="EMBL" id="WJQU01000003">
    <property type="protein sequence ID" value="KAJ6638696.1"/>
    <property type="molecule type" value="Genomic_DNA"/>
</dbReference>
<dbReference type="PANTHER" id="PTHR12436">
    <property type="entry name" value="80 KDA MCM3-ASSOCIATED PROTEIN"/>
    <property type="match status" value="1"/>
</dbReference>
<evidence type="ECO:0000313" key="26">
    <source>
        <dbReference type="EMBL" id="KAJ6638696.1"/>
    </source>
</evidence>
<evidence type="ECO:0000259" key="25">
    <source>
        <dbReference type="Pfam" id="PF03399"/>
    </source>
</evidence>
<keyword evidence="18" id="KW-0906">Nuclear pore complex</keyword>
<evidence type="ECO:0000256" key="21">
    <source>
        <dbReference type="ARBA" id="ARBA00038443"/>
    </source>
</evidence>
<dbReference type="GO" id="GO:0005643">
    <property type="term" value="C:nuclear pore"/>
    <property type="evidence" value="ECO:0007669"/>
    <property type="project" value="UniProtKB-SubCell"/>
</dbReference>
<comment type="similarity">
    <text evidence="21">Belongs to the SAC3 family.</text>
</comment>
<dbReference type="GO" id="GO:0005654">
    <property type="term" value="C:nucleoplasm"/>
    <property type="evidence" value="ECO:0007669"/>
    <property type="project" value="UniProtKB-SubCell"/>
</dbReference>
<evidence type="ECO:0000256" key="6">
    <source>
        <dbReference type="ARBA" id="ARBA00022448"/>
    </source>
</evidence>
<proteinExistence type="inferred from homology"/>
<evidence type="ECO:0000256" key="12">
    <source>
        <dbReference type="ARBA" id="ARBA00022816"/>
    </source>
</evidence>
<dbReference type="Pfam" id="PF14605">
    <property type="entry name" value="Nup35_RRM_2"/>
    <property type="match status" value="1"/>
</dbReference>
<keyword evidence="16" id="KW-0811">Translocation</keyword>
<keyword evidence="6" id="KW-0813">Transport</keyword>
<dbReference type="GO" id="GO:0003676">
    <property type="term" value="F:nucleic acid binding"/>
    <property type="evidence" value="ECO:0007669"/>
    <property type="project" value="InterPro"/>
</dbReference>
<dbReference type="FunFam" id="1.25.40.990:FF:000003">
    <property type="entry name" value="germinal-center associated nuclear protein isoform X2"/>
    <property type="match status" value="1"/>
</dbReference>
<evidence type="ECO:0000256" key="13">
    <source>
        <dbReference type="ARBA" id="ARBA00022859"/>
    </source>
</evidence>
<organism evidence="26 27">
    <name type="scientific">Pseudolycoriella hygida</name>
    <dbReference type="NCBI Taxonomy" id="35572"/>
    <lineage>
        <taxon>Eukaryota</taxon>
        <taxon>Metazoa</taxon>
        <taxon>Ecdysozoa</taxon>
        <taxon>Arthropoda</taxon>
        <taxon>Hexapoda</taxon>
        <taxon>Insecta</taxon>
        <taxon>Pterygota</taxon>
        <taxon>Neoptera</taxon>
        <taxon>Endopterygota</taxon>
        <taxon>Diptera</taxon>
        <taxon>Nematocera</taxon>
        <taxon>Sciaroidea</taxon>
        <taxon>Sciaridae</taxon>
        <taxon>Pseudolycoriella</taxon>
    </lineage>
</organism>
<dbReference type="GO" id="GO:0061733">
    <property type="term" value="F:protein-lysine-acetyltransferase activity"/>
    <property type="evidence" value="ECO:0007669"/>
    <property type="project" value="UniProtKB-EC"/>
</dbReference>
<evidence type="ECO:0000256" key="15">
    <source>
        <dbReference type="ARBA" id="ARBA00022990"/>
    </source>
</evidence>
<dbReference type="PANTHER" id="PTHR12436:SF3">
    <property type="entry name" value="GERMINAL-CENTER ASSOCIATED NUCLEAR PROTEIN"/>
    <property type="match status" value="1"/>
</dbReference>
<reference evidence="26" key="1">
    <citation type="submission" date="2022-07" db="EMBL/GenBank/DDBJ databases">
        <authorList>
            <person name="Trinca V."/>
            <person name="Uliana J.V.C."/>
            <person name="Torres T.T."/>
            <person name="Ward R.J."/>
            <person name="Monesi N."/>
        </authorList>
    </citation>
    <scope>NUCLEOTIDE SEQUENCE</scope>
    <source>
        <strain evidence="26">HSMRA1968</strain>
        <tissue evidence="26">Whole embryos</tissue>
    </source>
</reference>
<keyword evidence="27" id="KW-1185">Reference proteome</keyword>
<comment type="subcellular location">
    <subcellularLocation>
        <location evidence="1">Chromosome</location>
    </subcellularLocation>
    <subcellularLocation>
        <location evidence="2">Cytoplasm</location>
    </subcellularLocation>
    <subcellularLocation>
        <location evidence="3">Nucleus</location>
        <location evidence="3">Nuclear pore complex</location>
    </subcellularLocation>
    <subcellularLocation>
        <location evidence="4">Nucleus</location>
        <location evidence="4">Nucleoplasm</location>
    </subcellularLocation>
</comment>
<keyword evidence="20" id="KW-0012">Acyltransferase</keyword>
<evidence type="ECO:0000256" key="9">
    <source>
        <dbReference type="ARBA" id="ARBA00022490"/>
    </source>
</evidence>
<dbReference type="InterPro" id="IPR005062">
    <property type="entry name" value="SAC3/GANP/THP3_conserved"/>
</dbReference>
<keyword evidence="9" id="KW-0963">Cytoplasm</keyword>
<dbReference type="GO" id="GO:0005737">
    <property type="term" value="C:cytoplasm"/>
    <property type="evidence" value="ECO:0007669"/>
    <property type="project" value="UniProtKB-SubCell"/>
</dbReference>
<keyword evidence="17 24" id="KW-0175">Coiled coil</keyword>
<protein>
    <recommendedName>
        <fullName evidence="23">Germinal-center associated nuclear protein</fullName>
        <ecNumber evidence="5">2.3.1.48</ecNumber>
    </recommendedName>
</protein>
<dbReference type="OrthoDB" id="21502at2759"/>
<keyword evidence="13" id="KW-0391">Immunity</keyword>
<keyword evidence="19" id="KW-0539">Nucleus</keyword>
<evidence type="ECO:0000256" key="18">
    <source>
        <dbReference type="ARBA" id="ARBA00023132"/>
    </source>
</evidence>
<keyword evidence="12" id="KW-0509">mRNA transport</keyword>
<evidence type="ECO:0000256" key="5">
    <source>
        <dbReference type="ARBA" id="ARBA00013184"/>
    </source>
</evidence>
<evidence type="ECO:0000256" key="1">
    <source>
        <dbReference type="ARBA" id="ARBA00004286"/>
    </source>
</evidence>
<keyword evidence="15" id="KW-0007">Acetylation</keyword>
<evidence type="ECO:0000256" key="19">
    <source>
        <dbReference type="ARBA" id="ARBA00023242"/>
    </source>
</evidence>
<evidence type="ECO:0000256" key="11">
    <source>
        <dbReference type="ARBA" id="ARBA00022679"/>
    </source>
</evidence>
<sequence>MSDENSETCEVVGEVINKSVSCTNLPEAFLDKVVAKKHFAQFGKIHSFTLSPKRRTCTVEYESEGEAEIALIDGGFYDGEVFDIFFTPKVLSAPRPMIDYIDPDVMDELNAMLPRKPPYLKPFESMEVPITKSMSPTRSLEAKRPPRAKTITDQFSPKLSIRPAPLRSVDQAVKNELETLMRKPALTSDEKYRVLDARDKLIRLTTSKSTDIKTATVTQGVCPDMCPEKERLMREATHRVSSYELEDNSKNIMKHSSALKQYARSSADQESALPHELRPEPILKMTMNYLLHNIVDLCDSSEGNVGDWFHFVWDRTRSIRKDISQQELCSQTAASLIEQCARFHIHCAARLVAEEAQVFDQKINSENLTKCLQSLKYLYHDLNLRREQCVNEAEFRAYVVLLNLNDCQFFWEVKQFPHHILHSKEIRFAIDVYLALANNNYVKFFKLVRQTTYMNACILLRYFNQVRVGALNTMLKAYVPKHSAVMNISYWHYILAFEDYEQTAQFFEYYGLQCDRNDDRIFLDKNAFYYPDFPFTLERAINVVEHKRMCSVGEAIFGGPLDKFDDFLKYVPHDSFDEDGYLCEDAWTAEDQNYLNPPTPKRKSVRTPFREEEPVFKIPLAPSPKSSANQKSSIFSKLSPKIESKTLRENGSLQSSSSNNLFDKPAFSDVTPLNNIFQSSSNKQTQSSTNFFGASSAVTSSQNIFGSERSTSDGSFKPLSSSTRIFGGQLPSTNIFSNFGVVNEIAKTNAFSAIAKKTEDEEMKRLEWEQQRIEMEIQKEEASEAERLRKEEIDRLQWEKEMHEKTERERIRREKADALKRLQKIEQLSAETVVEMVNEFIRDELSAAAAEALECYHQLESAAEGIYNELLEEIIFEESADWERNYQEKIESIDSTPIWLPDKSVDELVSDIMHPLQEETLNMSERYLQGTPIRLTCPAPHADMINIFDIIPQHLHKSLSTIERIRRRPTFWKCGISIPNSVEDKSFQRIDKWLDNLFIRRDQTDPKVFFCEQQFVQSLQQQVAISLRKYRGSELSNEEGIVNGNDAAELNAMVFITSNANLKETKKRLEKVLQYKCGNCVVGIILLNVPTSQQSHIRSELKLDELTTNSEVKYFYSKEDSSPPRVSRNKLLVKCLKWVASNFQFTSSLEMQNTVMFLDQCIGDMFWRRIIASSTLNPGLFKASTRIDFVIDIYNTALEHLANLVTDNFSDHPHFPQEFRRFVKTAGANIPVEYQHFPSDWKNPNRSEQLHSFLLSLRLQPVSLTISSLEEIQQQILIYSQRHITDNIRSDRAAYQTIKVLLEYLKESDNETFQEKIATFSWVNPMRFLALEMLRFQYENKMHDLPHEVIYNRDEIREYLNKPWWLRDDSPMKQVRLSFDCSDATDAPSPKRLKLSVKEELEELISRGAKALERANKQIDKFKKTVIVGREITHDLDSLLYDHEKNLRIQKRWSQMQMND</sequence>
<evidence type="ECO:0000256" key="2">
    <source>
        <dbReference type="ARBA" id="ARBA00004496"/>
    </source>
</evidence>
<evidence type="ECO:0000256" key="20">
    <source>
        <dbReference type="ARBA" id="ARBA00023315"/>
    </source>
</evidence>